<dbReference type="Gene3D" id="3.80.10.10">
    <property type="entry name" value="Ribonuclease Inhibitor"/>
    <property type="match status" value="1"/>
</dbReference>
<dbReference type="EMBL" id="RWGY01000039">
    <property type="protein sequence ID" value="TVU10761.1"/>
    <property type="molecule type" value="Genomic_DNA"/>
</dbReference>
<reference evidence="1 2" key="1">
    <citation type="journal article" date="2019" name="Sci. Rep.">
        <title>A high-quality genome of Eragrostis curvula grass provides insights into Poaceae evolution and supports new strategies to enhance forage quality.</title>
        <authorList>
            <person name="Carballo J."/>
            <person name="Santos B.A.C.M."/>
            <person name="Zappacosta D."/>
            <person name="Garbus I."/>
            <person name="Selva J.P."/>
            <person name="Gallo C.A."/>
            <person name="Diaz A."/>
            <person name="Albertini E."/>
            <person name="Caccamo M."/>
            <person name="Echenique V."/>
        </authorList>
    </citation>
    <scope>NUCLEOTIDE SEQUENCE [LARGE SCALE GENOMIC DNA]</scope>
    <source>
        <strain evidence="2">cv. Victoria</strain>
        <tissue evidence="1">Leaf</tissue>
    </source>
</reference>
<dbReference type="PANTHER" id="PTHR38926:SF49">
    <property type="entry name" value="F-BOX DOMAIN-CONTAINING PROTEIN"/>
    <property type="match status" value="1"/>
</dbReference>
<dbReference type="PANTHER" id="PTHR38926">
    <property type="entry name" value="F-BOX DOMAIN CONTAINING PROTEIN, EXPRESSED"/>
    <property type="match status" value="1"/>
</dbReference>
<evidence type="ECO:0000313" key="2">
    <source>
        <dbReference type="Proteomes" id="UP000324897"/>
    </source>
</evidence>
<dbReference type="SUPFAM" id="SSF52047">
    <property type="entry name" value="RNI-like"/>
    <property type="match status" value="1"/>
</dbReference>
<accession>A0A5J9TJB6</accession>
<evidence type="ECO:0008006" key="3">
    <source>
        <dbReference type="Google" id="ProtNLM"/>
    </source>
</evidence>
<evidence type="ECO:0000313" key="1">
    <source>
        <dbReference type="EMBL" id="TVU10761.1"/>
    </source>
</evidence>
<organism evidence="1 2">
    <name type="scientific">Eragrostis curvula</name>
    <name type="common">weeping love grass</name>
    <dbReference type="NCBI Taxonomy" id="38414"/>
    <lineage>
        <taxon>Eukaryota</taxon>
        <taxon>Viridiplantae</taxon>
        <taxon>Streptophyta</taxon>
        <taxon>Embryophyta</taxon>
        <taxon>Tracheophyta</taxon>
        <taxon>Spermatophyta</taxon>
        <taxon>Magnoliopsida</taxon>
        <taxon>Liliopsida</taxon>
        <taxon>Poales</taxon>
        <taxon>Poaceae</taxon>
        <taxon>PACMAD clade</taxon>
        <taxon>Chloridoideae</taxon>
        <taxon>Eragrostideae</taxon>
        <taxon>Eragrostidinae</taxon>
        <taxon>Eragrostis</taxon>
    </lineage>
</organism>
<dbReference type="AlphaFoldDB" id="A0A5J9TJB6"/>
<dbReference type="Gramene" id="TVU10761">
    <property type="protein sequence ID" value="TVU10761"/>
    <property type="gene ID" value="EJB05_44307"/>
</dbReference>
<comment type="caution">
    <text evidence="1">The sequence shown here is derived from an EMBL/GenBank/DDBJ whole genome shotgun (WGS) entry which is preliminary data.</text>
</comment>
<name>A0A5J9TJB6_9POAL</name>
<dbReference type="InterPro" id="IPR032675">
    <property type="entry name" value="LRR_dom_sf"/>
</dbReference>
<protein>
    <recommendedName>
        <fullName evidence="3">F-box domain-containing protein</fullName>
    </recommendedName>
</protein>
<dbReference type="OrthoDB" id="2095648at2759"/>
<dbReference type="Proteomes" id="UP000324897">
    <property type="component" value="Chromosome 3"/>
</dbReference>
<gene>
    <name evidence="1" type="ORF">EJB05_44307</name>
</gene>
<proteinExistence type="predicted"/>
<feature type="non-terminal residue" evidence="1">
    <location>
        <position position="1"/>
    </location>
</feature>
<keyword evidence="2" id="KW-1185">Reference proteome</keyword>
<sequence length="410" mass="46896">MRGRAHLGSRGLADLRKMTADALARSQGQCEAFSAEGTGLVDDNFLLFLADRAPLLKSLTLNSCREVTHKGFIKAIERFPLLDELELSMFSGVDTGEVLKDIALVCPRLKHLSLIDAPYIICGCCGCYMDLSNDREAMAIATMHELRSLQLLYNDLSNQGLEAILDNCPHLESLDMQKCRHIIMDDIPRAKCARIKTLKLLVYYQHAKDDYFRDFEVDAIECSTCASYFRQHIGDKSRWWSHWSTSKANVKAKMVITTVHELRSLELHCKGLTTQGLRGILEKCPHLETKDILRCRNIVVKNALESYRQKIEPDGSDIGECSTCLMIEYLSWKVLDPNGHSDYYDHSYGLDSIDEKVWDSDEHSDYNDPSYGLDSIDETSSNLYDLMLHKRLRRHKYLPETNEFKLNRQI</sequence>